<sequence length="408" mass="46615">MTEVLKDILQFMTAYTIIYPVFMSVGWIVGAICFRTHHAHKQAVAAKNDTVTILVSMFNEAELIEETMAAIKAVTYENLKVVLVDDASTDETVTIVKQYIEANHWDDCTLVEMPENGGKARALNFALTHYVDSDYMTVIDADSIIDPLAVTKLVENFDQDEIAAVTGKPIVRNRTTVLGTLQALEYVSIIDTIKRAQQTLFHKIMTVSGVLVMYRVSSLKTVGGFNPKVMTEDIDVTWRFYKFGYRIKYEPRAITHILVPEKLQGFIKQRTRWSIGGVEVFNQNIHWVLRQAGTGTKFLMLEMFFSHLWSWSFIISTLDFVISVFPAHDFKLSVPIMFIYIFMMVFMTAVSLIRDGGTSKISVRDLFVWPIYYLFYWVINLVCSIKSEFIVLFTKKSTGTWVSPDRGV</sequence>
<dbReference type="Proteomes" id="UP000275836">
    <property type="component" value="Unassembled WGS sequence"/>
</dbReference>
<dbReference type="Gene3D" id="3.90.550.10">
    <property type="entry name" value="Spore Coat Polysaccharide Biosynthesis Protein SpsA, Chain A"/>
    <property type="match status" value="1"/>
</dbReference>
<keyword evidence="4" id="KW-0812">Transmembrane</keyword>
<dbReference type="PANTHER" id="PTHR43630:SF1">
    <property type="entry name" value="POLY-BETA-1,6-N-ACETYL-D-GLUCOSAMINE SYNTHASE"/>
    <property type="match status" value="1"/>
</dbReference>
<dbReference type="OrthoDB" id="9766299at2"/>
<evidence type="ECO:0000256" key="3">
    <source>
        <dbReference type="ARBA" id="ARBA00022679"/>
    </source>
</evidence>
<feature type="transmembrane region" description="Helical" evidence="4">
    <location>
        <begin position="374"/>
        <end position="394"/>
    </location>
</feature>
<evidence type="ECO:0000313" key="6">
    <source>
        <dbReference type="EMBL" id="RRG17623.1"/>
    </source>
</evidence>
<keyword evidence="2" id="KW-0328">Glycosyltransferase</keyword>
<evidence type="ECO:0000256" key="4">
    <source>
        <dbReference type="SAM" id="Phobius"/>
    </source>
</evidence>
<dbReference type="EMBL" id="RHGY01000007">
    <property type="protein sequence ID" value="RRG17623.1"/>
    <property type="molecule type" value="Genomic_DNA"/>
</dbReference>
<accession>A0A3P2RAS3</accession>
<keyword evidence="3 6" id="KW-0808">Transferase</keyword>
<comment type="caution">
    <text evidence="6">The sequence shown here is derived from an EMBL/GenBank/DDBJ whole genome shotgun (WGS) entry which is preliminary data.</text>
</comment>
<dbReference type="PANTHER" id="PTHR43630">
    <property type="entry name" value="POLY-BETA-1,6-N-ACETYL-D-GLUCOSAMINE SYNTHASE"/>
    <property type="match status" value="1"/>
</dbReference>
<dbReference type="GO" id="GO:0016757">
    <property type="term" value="F:glycosyltransferase activity"/>
    <property type="evidence" value="ECO:0007669"/>
    <property type="project" value="UniProtKB-KW"/>
</dbReference>
<feature type="transmembrane region" description="Helical" evidence="4">
    <location>
        <begin position="308"/>
        <end position="328"/>
    </location>
</feature>
<dbReference type="InterPro" id="IPR001173">
    <property type="entry name" value="Glyco_trans_2-like"/>
</dbReference>
<dbReference type="AlphaFoldDB" id="A0A3P2RAS3"/>
<evidence type="ECO:0000313" key="7">
    <source>
        <dbReference type="Proteomes" id="UP000275836"/>
    </source>
</evidence>
<comment type="similarity">
    <text evidence="1">Belongs to the glycosyltransferase 2 family.</text>
</comment>
<dbReference type="Pfam" id="PF00535">
    <property type="entry name" value="Glycos_transf_2"/>
    <property type="match status" value="1"/>
</dbReference>
<evidence type="ECO:0000256" key="2">
    <source>
        <dbReference type="ARBA" id="ARBA00022676"/>
    </source>
</evidence>
<evidence type="ECO:0000256" key="1">
    <source>
        <dbReference type="ARBA" id="ARBA00006739"/>
    </source>
</evidence>
<dbReference type="InterPro" id="IPR029044">
    <property type="entry name" value="Nucleotide-diphossugar_trans"/>
</dbReference>
<reference evidence="6 7" key="1">
    <citation type="submission" date="2018-10" db="EMBL/GenBank/DDBJ databases">
        <title>Draft genome sequence of Weissella viridescens UCO-SMC3.</title>
        <authorList>
            <person name="Garcia-Cancino A."/>
            <person name="Espinoza-Monje M."/>
            <person name="Albarracin L."/>
            <person name="Garcia-Castillo V."/>
            <person name="Campos-Martin J."/>
            <person name="Nakano Y."/>
            <person name="Guitierrez-Zamorano C."/>
            <person name="Ikeda-Ohtsubo W."/>
            <person name="Morita H."/>
            <person name="Kitazawa H."/>
            <person name="Villena J."/>
        </authorList>
    </citation>
    <scope>NUCLEOTIDE SEQUENCE [LARGE SCALE GENOMIC DNA]</scope>
    <source>
        <strain evidence="6 7">UCO-SMC3</strain>
    </source>
</reference>
<name>A0A3P2RAS3_WEIVI</name>
<proteinExistence type="inferred from homology"/>
<dbReference type="CDD" id="cd06423">
    <property type="entry name" value="CESA_like"/>
    <property type="match status" value="1"/>
</dbReference>
<organism evidence="6 7">
    <name type="scientific">Weissella viridescens</name>
    <name type="common">Lactobacillus viridescens</name>
    <dbReference type="NCBI Taxonomy" id="1629"/>
    <lineage>
        <taxon>Bacteria</taxon>
        <taxon>Bacillati</taxon>
        <taxon>Bacillota</taxon>
        <taxon>Bacilli</taxon>
        <taxon>Lactobacillales</taxon>
        <taxon>Lactobacillaceae</taxon>
        <taxon>Weissella</taxon>
    </lineage>
</organism>
<protein>
    <submittedName>
        <fullName evidence="6">Glycosyltransferase</fullName>
    </submittedName>
</protein>
<feature type="transmembrane region" description="Helical" evidence="4">
    <location>
        <begin position="334"/>
        <end position="353"/>
    </location>
</feature>
<feature type="domain" description="Glycosyltransferase 2-like" evidence="5">
    <location>
        <begin position="52"/>
        <end position="222"/>
    </location>
</feature>
<keyword evidence="4" id="KW-1133">Transmembrane helix</keyword>
<keyword evidence="4" id="KW-0472">Membrane</keyword>
<dbReference type="RefSeq" id="WP_124943582.1">
    <property type="nucleotide sequence ID" value="NZ_RHGY01000007.1"/>
</dbReference>
<evidence type="ECO:0000259" key="5">
    <source>
        <dbReference type="Pfam" id="PF00535"/>
    </source>
</evidence>
<feature type="transmembrane region" description="Helical" evidence="4">
    <location>
        <begin position="12"/>
        <end position="34"/>
    </location>
</feature>
<dbReference type="SUPFAM" id="SSF53448">
    <property type="entry name" value="Nucleotide-diphospho-sugar transferases"/>
    <property type="match status" value="1"/>
</dbReference>
<gene>
    <name evidence="6" type="ORF">D3P96_06625</name>
</gene>